<evidence type="ECO:0000313" key="3">
    <source>
        <dbReference type="Proteomes" id="UP001479436"/>
    </source>
</evidence>
<dbReference type="InterPro" id="IPR035940">
    <property type="entry name" value="CAP_sf"/>
</dbReference>
<accession>A0ABR2WDR4</accession>
<dbReference type="CDD" id="cd05379">
    <property type="entry name" value="CAP_bacterial"/>
    <property type="match status" value="1"/>
</dbReference>
<gene>
    <name evidence="2" type="ORF">K7432_017164</name>
</gene>
<feature type="domain" description="SCP" evidence="1">
    <location>
        <begin position="5"/>
        <end position="99"/>
    </location>
</feature>
<dbReference type="Gene3D" id="3.40.33.10">
    <property type="entry name" value="CAP"/>
    <property type="match status" value="1"/>
</dbReference>
<proteinExistence type="predicted"/>
<sequence>MNLSNLNLAAQMHSEDQAYRLRHMSHTGSDGSDAGDRISSAGFQWRRYGENVAQGYRSETQVMSSWLKSPPHRKNILNPGFTHFGAGYESKNAFWTQNFATPRGRDIIEAKAIGVIHQKGIQTTGETTNIGLHILGLGGTGNGGQDGLINITNPDFRTIYSMKS</sequence>
<dbReference type="EMBL" id="JASJQH010003412">
    <property type="protein sequence ID" value="KAK9759639.1"/>
    <property type="molecule type" value="Genomic_DNA"/>
</dbReference>
<dbReference type="Pfam" id="PF00188">
    <property type="entry name" value="CAP"/>
    <property type="match status" value="1"/>
</dbReference>
<evidence type="ECO:0000313" key="2">
    <source>
        <dbReference type="EMBL" id="KAK9759639.1"/>
    </source>
</evidence>
<comment type="caution">
    <text evidence="2">The sequence shown here is derived from an EMBL/GenBank/DDBJ whole genome shotgun (WGS) entry which is preliminary data.</text>
</comment>
<organism evidence="2 3">
    <name type="scientific">Basidiobolus ranarum</name>
    <dbReference type="NCBI Taxonomy" id="34480"/>
    <lineage>
        <taxon>Eukaryota</taxon>
        <taxon>Fungi</taxon>
        <taxon>Fungi incertae sedis</taxon>
        <taxon>Zoopagomycota</taxon>
        <taxon>Entomophthoromycotina</taxon>
        <taxon>Basidiobolomycetes</taxon>
        <taxon>Basidiobolales</taxon>
        <taxon>Basidiobolaceae</taxon>
        <taxon>Basidiobolus</taxon>
    </lineage>
</organism>
<protein>
    <recommendedName>
        <fullName evidence="1">SCP domain-containing protein</fullName>
    </recommendedName>
</protein>
<keyword evidence="3" id="KW-1185">Reference proteome</keyword>
<name>A0ABR2WDR4_9FUNG</name>
<dbReference type="Proteomes" id="UP001479436">
    <property type="component" value="Unassembled WGS sequence"/>
</dbReference>
<evidence type="ECO:0000259" key="1">
    <source>
        <dbReference type="Pfam" id="PF00188"/>
    </source>
</evidence>
<dbReference type="InterPro" id="IPR014044">
    <property type="entry name" value="CAP_dom"/>
</dbReference>
<reference evidence="2 3" key="1">
    <citation type="submission" date="2023-04" db="EMBL/GenBank/DDBJ databases">
        <title>Genome of Basidiobolus ranarum AG-B5.</title>
        <authorList>
            <person name="Stajich J.E."/>
            <person name="Carter-House D."/>
            <person name="Gryganskyi A."/>
        </authorList>
    </citation>
    <scope>NUCLEOTIDE SEQUENCE [LARGE SCALE GENOMIC DNA]</scope>
    <source>
        <strain evidence="2 3">AG-B5</strain>
    </source>
</reference>
<dbReference type="SUPFAM" id="SSF55797">
    <property type="entry name" value="PR-1-like"/>
    <property type="match status" value="1"/>
</dbReference>
<dbReference type="PANTHER" id="PTHR31157">
    <property type="entry name" value="SCP DOMAIN-CONTAINING PROTEIN"/>
    <property type="match status" value="1"/>
</dbReference>
<dbReference type="PANTHER" id="PTHR31157:SF1">
    <property type="entry name" value="SCP DOMAIN-CONTAINING PROTEIN"/>
    <property type="match status" value="1"/>
</dbReference>